<dbReference type="Pfam" id="PF08327">
    <property type="entry name" value="AHSA1"/>
    <property type="match status" value="1"/>
</dbReference>
<comment type="caution">
    <text evidence="3">The sequence shown here is derived from an EMBL/GenBank/DDBJ whole genome shotgun (WGS) entry which is preliminary data.</text>
</comment>
<evidence type="ECO:0000259" key="2">
    <source>
        <dbReference type="Pfam" id="PF08327"/>
    </source>
</evidence>
<dbReference type="RefSeq" id="WP_179751318.1">
    <property type="nucleotide sequence ID" value="NZ_JACCBU010000001.1"/>
</dbReference>
<protein>
    <submittedName>
        <fullName evidence="3">Uncharacterized protein YndB with AHSA1/START domain</fullName>
    </submittedName>
</protein>
<dbReference type="SUPFAM" id="SSF55961">
    <property type="entry name" value="Bet v1-like"/>
    <property type="match status" value="1"/>
</dbReference>
<dbReference type="Proteomes" id="UP000569914">
    <property type="component" value="Unassembled WGS sequence"/>
</dbReference>
<evidence type="ECO:0000256" key="1">
    <source>
        <dbReference type="ARBA" id="ARBA00006817"/>
    </source>
</evidence>
<dbReference type="CDD" id="cd07814">
    <property type="entry name" value="SRPBCC_CalC_Aha1-like"/>
    <property type="match status" value="1"/>
</dbReference>
<proteinExistence type="inferred from homology"/>
<evidence type="ECO:0000313" key="4">
    <source>
        <dbReference type="Proteomes" id="UP000569914"/>
    </source>
</evidence>
<name>A0A7Y9LC29_9ACTN</name>
<dbReference type="AlphaFoldDB" id="A0A7Y9LC29"/>
<evidence type="ECO:0000313" key="3">
    <source>
        <dbReference type="EMBL" id="NYE71280.1"/>
    </source>
</evidence>
<feature type="domain" description="Activator of Hsp90 ATPase homologue 1/2-like C-terminal" evidence="2">
    <location>
        <begin position="12"/>
        <end position="133"/>
    </location>
</feature>
<dbReference type="Gene3D" id="3.30.530.20">
    <property type="match status" value="1"/>
</dbReference>
<keyword evidence="4" id="KW-1185">Reference proteome</keyword>
<dbReference type="InterPro" id="IPR013538">
    <property type="entry name" value="ASHA1/2-like_C"/>
</dbReference>
<comment type="similarity">
    <text evidence="1">Belongs to the AHA1 family.</text>
</comment>
<sequence length="150" mass="16584">MVDILHRVGILATPDQVFDALTTIDGLAGWWTVDTKGDPNPGGVIEFRFEGAPPPAGFDIRVLDTAPGRRVGWQVVAGPDEWIDTKINFELSEEDGFTIVLFSHTDWREAGPFMHHCSTKWATFLLSLKQLAETGTGEPAPNDVKISNWH</sequence>
<organism evidence="3 4">
    <name type="scientific">Microlunatus parietis</name>
    <dbReference type="NCBI Taxonomy" id="682979"/>
    <lineage>
        <taxon>Bacteria</taxon>
        <taxon>Bacillati</taxon>
        <taxon>Actinomycetota</taxon>
        <taxon>Actinomycetes</taxon>
        <taxon>Propionibacteriales</taxon>
        <taxon>Propionibacteriaceae</taxon>
        <taxon>Microlunatus</taxon>
    </lineage>
</organism>
<dbReference type="EMBL" id="JACCBU010000001">
    <property type="protein sequence ID" value="NYE71280.1"/>
    <property type="molecule type" value="Genomic_DNA"/>
</dbReference>
<reference evidence="3 4" key="1">
    <citation type="submission" date="2020-07" db="EMBL/GenBank/DDBJ databases">
        <title>Sequencing the genomes of 1000 actinobacteria strains.</title>
        <authorList>
            <person name="Klenk H.-P."/>
        </authorList>
    </citation>
    <scope>NUCLEOTIDE SEQUENCE [LARGE SCALE GENOMIC DNA]</scope>
    <source>
        <strain evidence="3 4">DSM 22083</strain>
    </source>
</reference>
<dbReference type="InterPro" id="IPR023393">
    <property type="entry name" value="START-like_dom_sf"/>
</dbReference>
<gene>
    <name evidence="3" type="ORF">BKA15_002609</name>
</gene>
<accession>A0A7Y9LC29</accession>